<protein>
    <recommendedName>
        <fullName evidence="3">Methyltransferase domain-containing protein</fullName>
    </recommendedName>
</protein>
<gene>
    <name evidence="1" type="ORF">SAMN04488542_11039</name>
</gene>
<keyword evidence="2" id="KW-1185">Reference proteome</keyword>
<dbReference type="InterPro" id="IPR029063">
    <property type="entry name" value="SAM-dependent_MTases_sf"/>
</dbReference>
<dbReference type="Proteomes" id="UP000198972">
    <property type="component" value="Unassembled WGS sequence"/>
</dbReference>
<dbReference type="EMBL" id="FNBG01000010">
    <property type="protein sequence ID" value="SDF39578.1"/>
    <property type="molecule type" value="Genomic_DNA"/>
</dbReference>
<evidence type="ECO:0000313" key="1">
    <source>
        <dbReference type="EMBL" id="SDF39578.1"/>
    </source>
</evidence>
<proteinExistence type="predicted"/>
<evidence type="ECO:0008006" key="3">
    <source>
        <dbReference type="Google" id="ProtNLM"/>
    </source>
</evidence>
<organism evidence="1 2">
    <name type="scientific">Fontibacillus panacisegetis</name>
    <dbReference type="NCBI Taxonomy" id="670482"/>
    <lineage>
        <taxon>Bacteria</taxon>
        <taxon>Bacillati</taxon>
        <taxon>Bacillota</taxon>
        <taxon>Bacilli</taxon>
        <taxon>Bacillales</taxon>
        <taxon>Paenibacillaceae</taxon>
        <taxon>Fontibacillus</taxon>
    </lineage>
</organism>
<reference evidence="1 2" key="1">
    <citation type="submission" date="2016-10" db="EMBL/GenBank/DDBJ databases">
        <authorList>
            <person name="de Groot N.N."/>
        </authorList>
    </citation>
    <scope>NUCLEOTIDE SEQUENCE [LARGE SCALE GENOMIC DNA]</scope>
    <source>
        <strain evidence="1 2">DSM 28129</strain>
    </source>
</reference>
<sequence length="78" mass="9338">MNSNYWYPEERVHLQQTIVVEDHKDMQVYNIWDKTYTVEEISSLLSRTGFEDIEFFSDVTGRAYEEETEILTVIAQKK</sequence>
<accession>A0A1G7KQR6</accession>
<evidence type="ECO:0000313" key="2">
    <source>
        <dbReference type="Proteomes" id="UP000198972"/>
    </source>
</evidence>
<dbReference type="AlphaFoldDB" id="A0A1G7KQR6"/>
<dbReference type="STRING" id="670482.SAMN04488542_11039"/>
<name>A0A1G7KQR6_9BACL</name>
<dbReference type="SUPFAM" id="SSF53335">
    <property type="entry name" value="S-adenosyl-L-methionine-dependent methyltransferases"/>
    <property type="match status" value="1"/>
</dbReference>